<evidence type="ECO:0000313" key="1">
    <source>
        <dbReference type="EMBL" id="KKQ48699.1"/>
    </source>
</evidence>
<sequence>DSFTDMDVGLEHLAKNEAISAINLDDLI</sequence>
<name>A0A0G0KHN8_9BACT</name>
<comment type="caution">
    <text evidence="1">The sequence shown here is derived from an EMBL/GenBank/DDBJ whole genome shotgun (WGS) entry which is preliminary data.</text>
</comment>
<gene>
    <name evidence="1" type="ORF">US68_C0026G0013</name>
</gene>
<dbReference type="AlphaFoldDB" id="A0A0G0KHN8"/>
<organism evidence="1 2">
    <name type="scientific">Candidatus Shapirobacteria bacterium GW2011_GWE1_38_10</name>
    <dbReference type="NCBI Taxonomy" id="1618488"/>
    <lineage>
        <taxon>Bacteria</taxon>
        <taxon>Candidatus Shapironibacteriota</taxon>
    </lineage>
</organism>
<feature type="non-terminal residue" evidence="1">
    <location>
        <position position="1"/>
    </location>
</feature>
<protein>
    <submittedName>
        <fullName evidence="1">Uncharacterized protein</fullName>
    </submittedName>
</protein>
<reference evidence="1 2" key="1">
    <citation type="journal article" date="2015" name="Nature">
        <title>rRNA introns, odd ribosomes, and small enigmatic genomes across a large radiation of phyla.</title>
        <authorList>
            <person name="Brown C.T."/>
            <person name="Hug L.A."/>
            <person name="Thomas B.C."/>
            <person name="Sharon I."/>
            <person name="Castelle C.J."/>
            <person name="Singh A."/>
            <person name="Wilkins M.J."/>
            <person name="Williams K.H."/>
            <person name="Banfield J.F."/>
        </authorList>
    </citation>
    <scope>NUCLEOTIDE SEQUENCE [LARGE SCALE GENOMIC DNA]</scope>
</reference>
<dbReference type="Proteomes" id="UP000034231">
    <property type="component" value="Unassembled WGS sequence"/>
</dbReference>
<proteinExistence type="predicted"/>
<evidence type="ECO:0000313" key="2">
    <source>
        <dbReference type="Proteomes" id="UP000034231"/>
    </source>
</evidence>
<accession>A0A0G0KHN8</accession>
<dbReference type="EMBL" id="LBTX01000026">
    <property type="protein sequence ID" value="KKQ48699.1"/>
    <property type="molecule type" value="Genomic_DNA"/>
</dbReference>